<evidence type="ECO:0000256" key="1">
    <source>
        <dbReference type="SAM" id="MobiDB-lite"/>
    </source>
</evidence>
<dbReference type="AlphaFoldDB" id="A0A1J7JBB7"/>
<dbReference type="OrthoDB" id="5022951at2759"/>
<organism evidence="2 3">
    <name type="scientific">Coniochaeta ligniaria NRRL 30616</name>
    <dbReference type="NCBI Taxonomy" id="1408157"/>
    <lineage>
        <taxon>Eukaryota</taxon>
        <taxon>Fungi</taxon>
        <taxon>Dikarya</taxon>
        <taxon>Ascomycota</taxon>
        <taxon>Pezizomycotina</taxon>
        <taxon>Sordariomycetes</taxon>
        <taxon>Sordariomycetidae</taxon>
        <taxon>Coniochaetales</taxon>
        <taxon>Coniochaetaceae</taxon>
        <taxon>Coniochaeta</taxon>
    </lineage>
</organism>
<feature type="region of interest" description="Disordered" evidence="1">
    <location>
        <begin position="253"/>
        <end position="282"/>
    </location>
</feature>
<feature type="compositionally biased region" description="Acidic residues" evidence="1">
    <location>
        <begin position="264"/>
        <end position="275"/>
    </location>
</feature>
<accession>A0A1J7JBB7</accession>
<reference evidence="2 3" key="1">
    <citation type="submission" date="2016-10" db="EMBL/GenBank/DDBJ databases">
        <title>Draft genome sequence of Coniochaeta ligniaria NRRL30616, a lignocellulolytic fungus for bioabatement of inhibitors in plant biomass hydrolysates.</title>
        <authorList>
            <consortium name="DOE Joint Genome Institute"/>
            <person name="Jimenez D.J."/>
            <person name="Hector R.E."/>
            <person name="Riley R."/>
            <person name="Sun H."/>
            <person name="Grigoriev I.V."/>
            <person name="Van Elsas J.D."/>
            <person name="Nichols N.N."/>
        </authorList>
    </citation>
    <scope>NUCLEOTIDE SEQUENCE [LARGE SCALE GENOMIC DNA]</scope>
    <source>
        <strain evidence="2 3">NRRL 30616</strain>
    </source>
</reference>
<dbReference type="InParanoid" id="A0A1J7JBB7"/>
<dbReference type="Proteomes" id="UP000182658">
    <property type="component" value="Unassembled WGS sequence"/>
</dbReference>
<evidence type="ECO:0000313" key="3">
    <source>
        <dbReference type="Proteomes" id="UP000182658"/>
    </source>
</evidence>
<dbReference type="EMBL" id="KV875100">
    <property type="protein sequence ID" value="OIW27056.1"/>
    <property type="molecule type" value="Genomic_DNA"/>
</dbReference>
<proteinExistence type="predicted"/>
<name>A0A1J7JBB7_9PEZI</name>
<sequence>MDTASFHRFTFLPPEIQQQIWMLAAESTPGAHFFTYTSPDEESEITRQIRNIRRTTVFGPYLTLGMPDDNRSVVRIAGQENTDDFLLGTYQDKGVTRNVIVRSNTDLIIICPADLGQLCWSTVKADCPGFEHFALEYDPSWPRFGQGPPLTERGKEACECLASLASDGGYKLMNVWFIDYSLRRRPDADGNLPEYRRRFWCATGRFVEVWACQNEDWYTGPEDGVHKLVASLRKDRETRLKLAEDLEEMGIHMHGDGVEIPPPEPEDPDATPESEDFPRGPWFGVLAFEPWSPGDRVR</sequence>
<protein>
    <submittedName>
        <fullName evidence="2">Uncharacterized protein</fullName>
    </submittedName>
</protein>
<evidence type="ECO:0000313" key="2">
    <source>
        <dbReference type="EMBL" id="OIW27056.1"/>
    </source>
</evidence>
<keyword evidence="3" id="KW-1185">Reference proteome</keyword>
<gene>
    <name evidence="2" type="ORF">CONLIGDRAFT_707814</name>
</gene>